<comment type="caution">
    <text evidence="1">The sequence shown here is derived from an EMBL/GenBank/DDBJ whole genome shotgun (WGS) entry which is preliminary data.</text>
</comment>
<dbReference type="AntiFam" id="ANF00095">
    <property type="entry name" value="Shadow ORF (opposite ABC transporters)"/>
</dbReference>
<gene>
    <name evidence="1" type="ORF">SDC9_125550</name>
</gene>
<protein>
    <submittedName>
        <fullName evidence="1">Uncharacterized protein</fullName>
    </submittedName>
</protein>
<dbReference type="EMBL" id="VSSQ01028714">
    <property type="protein sequence ID" value="MPM78539.1"/>
    <property type="molecule type" value="Genomic_DNA"/>
</dbReference>
<dbReference type="AlphaFoldDB" id="A0A645CNR8"/>
<name>A0A645CNR8_9ZZZZ</name>
<accession>A0A645CNR8</accession>
<proteinExistence type="predicted"/>
<evidence type="ECO:0000313" key="1">
    <source>
        <dbReference type="EMBL" id="MPM78539.1"/>
    </source>
</evidence>
<reference evidence="1" key="1">
    <citation type="submission" date="2019-08" db="EMBL/GenBank/DDBJ databases">
        <authorList>
            <person name="Kucharzyk K."/>
            <person name="Murdoch R.W."/>
            <person name="Higgins S."/>
            <person name="Loffler F."/>
        </authorList>
    </citation>
    <scope>NUCLEOTIDE SEQUENCE</scope>
</reference>
<sequence>MVIGQHFAFHDIGFADEVSHKAVFRLVVDINRRSNLLNLAVINNDDFITHCQRFFLIMSNIDKSNADFLLNFL</sequence>
<organism evidence="1">
    <name type="scientific">bioreactor metagenome</name>
    <dbReference type="NCBI Taxonomy" id="1076179"/>
    <lineage>
        <taxon>unclassified sequences</taxon>
        <taxon>metagenomes</taxon>
        <taxon>ecological metagenomes</taxon>
    </lineage>
</organism>